<dbReference type="GO" id="GO:0016787">
    <property type="term" value="F:hydrolase activity"/>
    <property type="evidence" value="ECO:0007669"/>
    <property type="project" value="UniProtKB-KW"/>
</dbReference>
<dbReference type="InterPro" id="IPR051547">
    <property type="entry name" value="TDP2-like"/>
</dbReference>
<evidence type="ECO:0000256" key="1">
    <source>
        <dbReference type="ARBA" id="ARBA00001936"/>
    </source>
</evidence>
<feature type="region of interest" description="Disordered" evidence="11">
    <location>
        <begin position="312"/>
        <end position="343"/>
    </location>
</feature>
<evidence type="ECO:0000256" key="6">
    <source>
        <dbReference type="ARBA" id="ARBA00022763"/>
    </source>
</evidence>
<evidence type="ECO:0000256" key="3">
    <source>
        <dbReference type="ARBA" id="ARBA00004322"/>
    </source>
</evidence>
<feature type="compositionally biased region" description="Basic residues" evidence="11">
    <location>
        <begin position="134"/>
        <end position="143"/>
    </location>
</feature>
<comment type="subcellular location">
    <subcellularLocation>
        <location evidence="3">Nucleus</location>
        <location evidence="3">PML body</location>
    </subcellularLocation>
</comment>
<evidence type="ECO:0000256" key="9">
    <source>
        <dbReference type="ARBA" id="ARBA00023204"/>
    </source>
</evidence>
<gene>
    <name evidence="13" type="ORF">ACHAW5_001192</name>
</gene>
<dbReference type="Proteomes" id="UP001530315">
    <property type="component" value="Unassembled WGS sequence"/>
</dbReference>
<evidence type="ECO:0000256" key="7">
    <source>
        <dbReference type="ARBA" id="ARBA00022801"/>
    </source>
</evidence>
<dbReference type="PANTHER" id="PTHR15822:SF4">
    <property type="entry name" value="TYROSYL-DNA PHOSPHODIESTERASE 2"/>
    <property type="match status" value="1"/>
</dbReference>
<dbReference type="GO" id="GO:0006281">
    <property type="term" value="P:DNA repair"/>
    <property type="evidence" value="ECO:0007669"/>
    <property type="project" value="UniProtKB-KW"/>
</dbReference>
<dbReference type="SUPFAM" id="SSF56219">
    <property type="entry name" value="DNase I-like"/>
    <property type="match status" value="1"/>
</dbReference>
<dbReference type="CDD" id="cd09080">
    <property type="entry name" value="TDP2"/>
    <property type="match status" value="1"/>
</dbReference>
<proteinExistence type="predicted"/>
<accession>A0ABD3NI30</accession>
<feature type="region of interest" description="Disordered" evidence="11">
    <location>
        <begin position="120"/>
        <end position="144"/>
    </location>
</feature>
<feature type="compositionally biased region" description="Acidic residues" evidence="11">
    <location>
        <begin position="316"/>
        <end position="326"/>
    </location>
</feature>
<dbReference type="GO" id="GO:0046872">
    <property type="term" value="F:metal ion binding"/>
    <property type="evidence" value="ECO:0007669"/>
    <property type="project" value="UniProtKB-KW"/>
</dbReference>
<feature type="region of interest" description="Disordered" evidence="11">
    <location>
        <begin position="360"/>
        <end position="406"/>
    </location>
</feature>
<dbReference type="PANTHER" id="PTHR15822">
    <property type="entry name" value="TRAF AND TNF RECEPTOR-ASSOCIATED PROTEIN"/>
    <property type="match status" value="1"/>
</dbReference>
<dbReference type="Pfam" id="PF03372">
    <property type="entry name" value="Exo_endo_phos"/>
    <property type="match status" value="1"/>
</dbReference>
<evidence type="ECO:0000256" key="11">
    <source>
        <dbReference type="SAM" id="MobiDB-lite"/>
    </source>
</evidence>
<evidence type="ECO:0000313" key="13">
    <source>
        <dbReference type="EMBL" id="KAL3775058.1"/>
    </source>
</evidence>
<evidence type="ECO:0000256" key="4">
    <source>
        <dbReference type="ARBA" id="ARBA00022722"/>
    </source>
</evidence>
<keyword evidence="6" id="KW-0227">DNA damage</keyword>
<evidence type="ECO:0000256" key="8">
    <source>
        <dbReference type="ARBA" id="ARBA00022842"/>
    </source>
</evidence>
<organism evidence="13 14">
    <name type="scientific">Stephanodiscus triporus</name>
    <dbReference type="NCBI Taxonomy" id="2934178"/>
    <lineage>
        <taxon>Eukaryota</taxon>
        <taxon>Sar</taxon>
        <taxon>Stramenopiles</taxon>
        <taxon>Ochrophyta</taxon>
        <taxon>Bacillariophyta</taxon>
        <taxon>Coscinodiscophyceae</taxon>
        <taxon>Thalassiosirophycidae</taxon>
        <taxon>Stephanodiscales</taxon>
        <taxon>Stephanodiscaceae</taxon>
        <taxon>Stephanodiscus</taxon>
    </lineage>
</organism>
<keyword evidence="5" id="KW-0479">Metal-binding</keyword>
<keyword evidence="4" id="KW-0540">Nuclease</keyword>
<sequence length="406" mass="43992">MMGRNPAAAGRCPAASIPLTLLSWNVSNAQPSSSAPDPAQRARLAPRLIRDECLLLPFPGSSSSSAASSLPDVIALQECPYPTFGREVFGDSGYVSMGTRPSHCGYVDLLVREGLTTMTTRDADDDYDGGDAQRRRRRRRRRGPMTTIIATERHDLPSVAATIELPNGANVAVSSSHLAPFKEGAHERLLQCATLMSLMSERASDCVLLGDFNARAAEDKGMEGLAGGGWVDAWKCGGSNPGDKFTWDSFANRYHGDDGFKFRARFDRCYVRGEALNVTRFGLMGNRRVNGRVGDFLSDHYGLVVDLEVAGNFQEEKEEEEEEREEEGGGKEGAAEGVGKILSGSSRVASKTILSSEELRAKRMAALGRPNAQSDDQKRKRPPCEKEQSSGDNVINLSGNGNDNDI</sequence>
<dbReference type="AlphaFoldDB" id="A0ABD3NI30"/>
<dbReference type="GO" id="GO:0004518">
    <property type="term" value="F:nuclease activity"/>
    <property type="evidence" value="ECO:0007669"/>
    <property type="project" value="UniProtKB-KW"/>
</dbReference>
<evidence type="ECO:0000313" key="14">
    <source>
        <dbReference type="Proteomes" id="UP001530315"/>
    </source>
</evidence>
<evidence type="ECO:0000256" key="10">
    <source>
        <dbReference type="ARBA" id="ARBA00023242"/>
    </source>
</evidence>
<comment type="cofactor">
    <cofactor evidence="2">
        <name>Mg(2+)</name>
        <dbReference type="ChEBI" id="CHEBI:18420"/>
    </cofactor>
</comment>
<feature type="compositionally biased region" description="Polar residues" evidence="11">
    <location>
        <begin position="390"/>
        <end position="406"/>
    </location>
</feature>
<dbReference type="EMBL" id="JALLAZ020001434">
    <property type="protein sequence ID" value="KAL3775058.1"/>
    <property type="molecule type" value="Genomic_DNA"/>
</dbReference>
<keyword evidence="9" id="KW-0234">DNA repair</keyword>
<keyword evidence="10" id="KW-0539">Nucleus</keyword>
<comment type="cofactor">
    <cofactor evidence="1">
        <name>Mn(2+)</name>
        <dbReference type="ChEBI" id="CHEBI:29035"/>
    </cofactor>
</comment>
<dbReference type="InterPro" id="IPR036691">
    <property type="entry name" value="Endo/exonu/phosph_ase_sf"/>
</dbReference>
<name>A0ABD3NI30_9STRA</name>
<keyword evidence="8" id="KW-0460">Magnesium</keyword>
<evidence type="ECO:0000256" key="2">
    <source>
        <dbReference type="ARBA" id="ARBA00001946"/>
    </source>
</evidence>
<feature type="domain" description="Endonuclease/exonuclease/phosphatase" evidence="12">
    <location>
        <begin position="22"/>
        <end position="300"/>
    </location>
</feature>
<reference evidence="13 14" key="1">
    <citation type="submission" date="2024-10" db="EMBL/GenBank/DDBJ databases">
        <title>Updated reference genomes for cyclostephanoid diatoms.</title>
        <authorList>
            <person name="Roberts W.R."/>
            <person name="Alverson A.J."/>
        </authorList>
    </citation>
    <scope>NUCLEOTIDE SEQUENCE [LARGE SCALE GENOMIC DNA]</scope>
    <source>
        <strain evidence="13 14">AJA276-08</strain>
    </source>
</reference>
<dbReference type="Gene3D" id="3.60.10.10">
    <property type="entry name" value="Endonuclease/exonuclease/phosphatase"/>
    <property type="match status" value="1"/>
</dbReference>
<dbReference type="InterPro" id="IPR005135">
    <property type="entry name" value="Endo/exonuclease/phosphatase"/>
</dbReference>
<protein>
    <recommendedName>
        <fullName evidence="12">Endonuclease/exonuclease/phosphatase domain-containing protein</fullName>
    </recommendedName>
</protein>
<feature type="compositionally biased region" description="Basic and acidic residues" evidence="11">
    <location>
        <begin position="375"/>
        <end position="389"/>
    </location>
</feature>
<evidence type="ECO:0000259" key="12">
    <source>
        <dbReference type="Pfam" id="PF03372"/>
    </source>
</evidence>
<keyword evidence="7" id="KW-0378">Hydrolase</keyword>
<keyword evidence="14" id="KW-1185">Reference proteome</keyword>
<comment type="caution">
    <text evidence="13">The sequence shown here is derived from an EMBL/GenBank/DDBJ whole genome shotgun (WGS) entry which is preliminary data.</text>
</comment>
<evidence type="ECO:0000256" key="5">
    <source>
        <dbReference type="ARBA" id="ARBA00022723"/>
    </source>
</evidence>